<name>A0A6M3JY64_9ZZZZ</name>
<protein>
    <submittedName>
        <fullName evidence="2">Uncharacterized protein</fullName>
    </submittedName>
</protein>
<organism evidence="2">
    <name type="scientific">viral metagenome</name>
    <dbReference type="NCBI Taxonomy" id="1070528"/>
    <lineage>
        <taxon>unclassified sequences</taxon>
        <taxon>metagenomes</taxon>
        <taxon>organismal metagenomes</taxon>
    </lineage>
</organism>
<dbReference type="AlphaFoldDB" id="A0A6M3JY64"/>
<dbReference type="EMBL" id="MT142035">
    <property type="protein sequence ID" value="QJA73545.1"/>
    <property type="molecule type" value="Genomic_DNA"/>
</dbReference>
<proteinExistence type="predicted"/>
<sequence length="192" mass="21913">MPDGQFSSPLPELFESDTVGTTSNAYVDLPATYQRNLFYVADENGSRIDPPRGGSYYSFVLFLNNLSEKDMSQTGSVDRVCAKGRRLYYQGIPTASEDILIYFYRKPVDMNLEDDEPDGLPDHLSKRLIVHYVCKEIFGEGLEDGDNSRAIGAKYHNDKFYMAMIDLLDFIGLDVEPEYYANSEDNYFDLRD</sequence>
<evidence type="ECO:0000313" key="1">
    <source>
        <dbReference type="EMBL" id="QJA56606.1"/>
    </source>
</evidence>
<evidence type="ECO:0000313" key="2">
    <source>
        <dbReference type="EMBL" id="QJA73545.1"/>
    </source>
</evidence>
<dbReference type="EMBL" id="MT141229">
    <property type="protein sequence ID" value="QJA56606.1"/>
    <property type="molecule type" value="Genomic_DNA"/>
</dbReference>
<reference evidence="2" key="1">
    <citation type="submission" date="2020-03" db="EMBL/GenBank/DDBJ databases">
        <title>The deep terrestrial virosphere.</title>
        <authorList>
            <person name="Holmfeldt K."/>
            <person name="Nilsson E."/>
            <person name="Simone D."/>
            <person name="Lopez-Fernandez M."/>
            <person name="Wu X."/>
            <person name="de Brujin I."/>
            <person name="Lundin D."/>
            <person name="Andersson A."/>
            <person name="Bertilsson S."/>
            <person name="Dopson M."/>
        </authorList>
    </citation>
    <scope>NUCLEOTIDE SEQUENCE</scope>
    <source>
        <strain evidence="2">MM415A02324</strain>
        <strain evidence="1">MM415B01819</strain>
    </source>
</reference>
<accession>A0A6M3JY64</accession>
<gene>
    <name evidence="2" type="ORF">MM415A02324_0001</name>
    <name evidence="1" type="ORF">MM415B01819_0005</name>
</gene>